<keyword evidence="5" id="KW-0378">Hydrolase</keyword>
<dbReference type="Gene3D" id="3.90.220.20">
    <property type="entry name" value="DNA methylase specificity domains"/>
    <property type="match status" value="1"/>
</dbReference>
<dbReference type="OrthoDB" id="5363772at2"/>
<evidence type="ECO:0000256" key="3">
    <source>
        <dbReference type="ARBA" id="ARBA00023125"/>
    </source>
</evidence>
<dbReference type="GO" id="GO:0009307">
    <property type="term" value="P:DNA restriction-modification system"/>
    <property type="evidence" value="ECO:0007669"/>
    <property type="project" value="UniProtKB-KW"/>
</dbReference>
<dbReference type="PANTHER" id="PTHR30408">
    <property type="entry name" value="TYPE-1 RESTRICTION ENZYME ECOKI SPECIFICITY PROTEIN"/>
    <property type="match status" value="1"/>
</dbReference>
<dbReference type="PANTHER" id="PTHR30408:SF12">
    <property type="entry name" value="TYPE I RESTRICTION ENZYME MJAVIII SPECIFICITY SUBUNIT"/>
    <property type="match status" value="1"/>
</dbReference>
<keyword evidence="3" id="KW-0238">DNA-binding</keyword>
<sequence>MPQGWEVKTLGEIGKVVSGGTPSTSNKDNFDGEIAWITPADLSGYKEKYISKGKRNLSEQGLKNSSARLLPPNSILFSSRAPIGYVAIASNSLCTNQGFKNLIPNNNVSSEYIYYFLLHSKRLAESVASGTTFKEISATNFSKLPIPLPPLATQNQIVQILESKFAHLEKLAQFVNESLENLQKLKSLLLNQAFKGELIC</sequence>
<accession>A0A2U8FFW4</accession>
<evidence type="ECO:0000256" key="2">
    <source>
        <dbReference type="ARBA" id="ARBA00022747"/>
    </source>
</evidence>
<evidence type="ECO:0000313" key="5">
    <source>
        <dbReference type="EMBL" id="AWI35119.1"/>
    </source>
</evidence>
<evidence type="ECO:0000256" key="1">
    <source>
        <dbReference type="ARBA" id="ARBA00010923"/>
    </source>
</evidence>
<feature type="domain" description="Type I restriction modification DNA specificity" evidence="4">
    <location>
        <begin position="2"/>
        <end position="166"/>
    </location>
</feature>
<dbReference type="CDD" id="cd17273">
    <property type="entry name" value="RMtype1_S_EcoJA69PI-TRD1-CR1_like"/>
    <property type="match status" value="1"/>
</dbReference>
<dbReference type="Pfam" id="PF01420">
    <property type="entry name" value="Methylase_S"/>
    <property type="match status" value="1"/>
</dbReference>
<evidence type="ECO:0000259" key="4">
    <source>
        <dbReference type="Pfam" id="PF01420"/>
    </source>
</evidence>
<gene>
    <name evidence="5" type="ORF">CDV25_08615</name>
</gene>
<dbReference type="GO" id="GO:0003677">
    <property type="term" value="F:DNA binding"/>
    <property type="evidence" value="ECO:0007669"/>
    <property type="project" value="UniProtKB-KW"/>
</dbReference>
<dbReference type="GO" id="GO:0004519">
    <property type="term" value="F:endonuclease activity"/>
    <property type="evidence" value="ECO:0007669"/>
    <property type="project" value="UniProtKB-KW"/>
</dbReference>
<keyword evidence="5" id="KW-0540">Nuclease</keyword>
<dbReference type="Proteomes" id="UP000244890">
    <property type="component" value="Chromosome"/>
</dbReference>
<organism evidence="5 6">
    <name type="scientific">Helicobacter apodemus</name>
    <dbReference type="NCBI Taxonomy" id="135569"/>
    <lineage>
        <taxon>Bacteria</taxon>
        <taxon>Pseudomonadati</taxon>
        <taxon>Campylobacterota</taxon>
        <taxon>Epsilonproteobacteria</taxon>
        <taxon>Campylobacterales</taxon>
        <taxon>Helicobacteraceae</taxon>
        <taxon>Helicobacter</taxon>
    </lineage>
</organism>
<evidence type="ECO:0000313" key="6">
    <source>
        <dbReference type="Proteomes" id="UP000244890"/>
    </source>
</evidence>
<proteinExistence type="inferred from homology"/>
<keyword evidence="5" id="KW-0255">Endonuclease</keyword>
<dbReference type="EMBL" id="CP021886">
    <property type="protein sequence ID" value="AWI35119.1"/>
    <property type="molecule type" value="Genomic_DNA"/>
</dbReference>
<dbReference type="SUPFAM" id="SSF116734">
    <property type="entry name" value="DNA methylase specificity domain"/>
    <property type="match status" value="1"/>
</dbReference>
<comment type="similarity">
    <text evidence="1">Belongs to the type-I restriction system S methylase family.</text>
</comment>
<dbReference type="InterPro" id="IPR044946">
    <property type="entry name" value="Restrct_endonuc_typeI_TRD_sf"/>
</dbReference>
<dbReference type="InterPro" id="IPR052021">
    <property type="entry name" value="Type-I_RS_S_subunit"/>
</dbReference>
<name>A0A2U8FFW4_9HELI</name>
<dbReference type="REBASE" id="250572">
    <property type="entry name" value="S1.Hap1501ORF8600P"/>
</dbReference>
<dbReference type="AlphaFoldDB" id="A0A2U8FFW4"/>
<dbReference type="InterPro" id="IPR000055">
    <property type="entry name" value="Restrct_endonuc_typeI_TRD"/>
</dbReference>
<protein>
    <submittedName>
        <fullName evidence="5">Restriction endonuclease subunit S</fullName>
    </submittedName>
</protein>
<dbReference type="KEGG" id="had:CDV25_08615"/>
<keyword evidence="2" id="KW-0680">Restriction system</keyword>
<reference evidence="5 6" key="1">
    <citation type="submission" date="2017-06" db="EMBL/GenBank/DDBJ databases">
        <title>Complete genome of Helicobacter apodemus.</title>
        <authorList>
            <person name="Cho S."/>
        </authorList>
    </citation>
    <scope>NUCLEOTIDE SEQUENCE [LARGE SCALE GENOMIC DNA]</scope>
    <source>
        <strain evidence="6">SNUVETPUB-15-01</strain>
    </source>
</reference>